<evidence type="ECO:0000313" key="2">
    <source>
        <dbReference type="EMBL" id="KAG2565147.1"/>
    </source>
</evidence>
<proteinExistence type="predicted"/>
<feature type="region of interest" description="Disordered" evidence="1">
    <location>
        <begin position="1"/>
        <end position="94"/>
    </location>
</feature>
<dbReference type="Proteomes" id="UP000823388">
    <property type="component" value="Chromosome 7N"/>
</dbReference>
<protein>
    <submittedName>
        <fullName evidence="2">Uncharacterized protein</fullName>
    </submittedName>
</protein>
<organism evidence="2 3">
    <name type="scientific">Panicum virgatum</name>
    <name type="common">Blackwell switchgrass</name>
    <dbReference type="NCBI Taxonomy" id="38727"/>
    <lineage>
        <taxon>Eukaryota</taxon>
        <taxon>Viridiplantae</taxon>
        <taxon>Streptophyta</taxon>
        <taxon>Embryophyta</taxon>
        <taxon>Tracheophyta</taxon>
        <taxon>Spermatophyta</taxon>
        <taxon>Magnoliopsida</taxon>
        <taxon>Liliopsida</taxon>
        <taxon>Poales</taxon>
        <taxon>Poaceae</taxon>
        <taxon>PACMAD clade</taxon>
        <taxon>Panicoideae</taxon>
        <taxon>Panicodae</taxon>
        <taxon>Paniceae</taxon>
        <taxon>Panicinae</taxon>
        <taxon>Panicum</taxon>
        <taxon>Panicum sect. Hiantes</taxon>
    </lineage>
</organism>
<name>A0A8T0PS09_PANVG</name>
<dbReference type="AlphaFoldDB" id="A0A8T0PS09"/>
<comment type="caution">
    <text evidence="2">The sequence shown here is derived from an EMBL/GenBank/DDBJ whole genome shotgun (WGS) entry which is preliminary data.</text>
</comment>
<gene>
    <name evidence="2" type="ORF">PVAP13_7NG026256</name>
</gene>
<evidence type="ECO:0000313" key="3">
    <source>
        <dbReference type="Proteomes" id="UP000823388"/>
    </source>
</evidence>
<feature type="compositionally biased region" description="Polar residues" evidence="1">
    <location>
        <begin position="18"/>
        <end position="42"/>
    </location>
</feature>
<evidence type="ECO:0000256" key="1">
    <source>
        <dbReference type="SAM" id="MobiDB-lite"/>
    </source>
</evidence>
<keyword evidence="3" id="KW-1185">Reference proteome</keyword>
<feature type="compositionally biased region" description="Basic residues" evidence="1">
    <location>
        <begin position="1"/>
        <end position="11"/>
    </location>
</feature>
<sequence>MDKARKRKAAHTGRPPNEQLTNNDSSIPASQLGSSISESLLPSQRVVRQRALLSSDLPRPESSTAAETRKKRKAAIASGRQEENSESPLHNRHRRKLLKSILSLPYSIH</sequence>
<accession>A0A8T0PS09</accession>
<reference evidence="2" key="1">
    <citation type="submission" date="2020-05" db="EMBL/GenBank/DDBJ databases">
        <title>WGS assembly of Panicum virgatum.</title>
        <authorList>
            <person name="Lovell J.T."/>
            <person name="Jenkins J."/>
            <person name="Shu S."/>
            <person name="Juenger T.E."/>
            <person name="Schmutz J."/>
        </authorList>
    </citation>
    <scope>NUCLEOTIDE SEQUENCE</scope>
    <source>
        <strain evidence="2">AP13</strain>
    </source>
</reference>
<dbReference type="EMBL" id="CM029050">
    <property type="protein sequence ID" value="KAG2565147.1"/>
    <property type="molecule type" value="Genomic_DNA"/>
</dbReference>